<gene>
    <name evidence="3" type="ORF">LCGC14_0367580</name>
</gene>
<dbReference type="InterPro" id="IPR012480">
    <property type="entry name" value="Hepar_II_III_C"/>
</dbReference>
<dbReference type="Pfam" id="PF07940">
    <property type="entry name" value="Hepar_II_III_C"/>
    <property type="match status" value="1"/>
</dbReference>
<reference evidence="3" key="1">
    <citation type="journal article" date="2015" name="Nature">
        <title>Complex archaea that bridge the gap between prokaryotes and eukaryotes.</title>
        <authorList>
            <person name="Spang A."/>
            <person name="Saw J.H."/>
            <person name="Jorgensen S.L."/>
            <person name="Zaremba-Niedzwiedzka K."/>
            <person name="Martijn J."/>
            <person name="Lind A.E."/>
            <person name="van Eijk R."/>
            <person name="Schleper C."/>
            <person name="Guy L."/>
            <person name="Ettema T.J."/>
        </authorList>
    </citation>
    <scope>NUCLEOTIDE SEQUENCE</scope>
</reference>
<dbReference type="AlphaFoldDB" id="A0A0F9TNX7"/>
<proteinExistence type="predicted"/>
<accession>A0A0F9TNX7</accession>
<dbReference type="Gene3D" id="1.50.10.100">
    <property type="entry name" value="Chondroitin AC/alginate lyase"/>
    <property type="match status" value="1"/>
</dbReference>
<dbReference type="GO" id="GO:0030313">
    <property type="term" value="C:cell envelope"/>
    <property type="evidence" value="ECO:0007669"/>
    <property type="project" value="UniProtKB-SubCell"/>
</dbReference>
<evidence type="ECO:0000259" key="2">
    <source>
        <dbReference type="Pfam" id="PF07940"/>
    </source>
</evidence>
<dbReference type="GO" id="GO:0016829">
    <property type="term" value="F:lyase activity"/>
    <property type="evidence" value="ECO:0007669"/>
    <property type="project" value="InterPro"/>
</dbReference>
<name>A0A0F9TNX7_9ZZZZ</name>
<organism evidence="3">
    <name type="scientific">marine sediment metagenome</name>
    <dbReference type="NCBI Taxonomy" id="412755"/>
    <lineage>
        <taxon>unclassified sequences</taxon>
        <taxon>metagenomes</taxon>
        <taxon>ecological metagenomes</taxon>
    </lineage>
</organism>
<comment type="subcellular location">
    <subcellularLocation>
        <location evidence="1">Cell envelope</location>
    </subcellularLocation>
</comment>
<feature type="domain" description="Heparinase II/III-like C-terminal" evidence="2">
    <location>
        <begin position="336"/>
        <end position="523"/>
    </location>
</feature>
<dbReference type="InterPro" id="IPR008929">
    <property type="entry name" value="Chondroitin_lyas"/>
</dbReference>
<dbReference type="PANTHER" id="PTHR38045:SF1">
    <property type="entry name" value="HEPARINASE II_III-LIKE PROTEIN"/>
    <property type="match status" value="1"/>
</dbReference>
<dbReference type="Gene3D" id="2.70.98.70">
    <property type="match status" value="1"/>
</dbReference>
<dbReference type="SUPFAM" id="SSF48230">
    <property type="entry name" value="Chondroitin AC/alginate lyase"/>
    <property type="match status" value="1"/>
</dbReference>
<evidence type="ECO:0000313" key="3">
    <source>
        <dbReference type="EMBL" id="KKN76667.1"/>
    </source>
</evidence>
<evidence type="ECO:0000256" key="1">
    <source>
        <dbReference type="ARBA" id="ARBA00004196"/>
    </source>
</evidence>
<dbReference type="EMBL" id="LAZR01000291">
    <property type="protein sequence ID" value="KKN76667.1"/>
    <property type="molecule type" value="Genomic_DNA"/>
</dbReference>
<dbReference type="PANTHER" id="PTHR38045">
    <property type="entry name" value="CHROMOSOME 1, WHOLE GENOME SHOTGUN SEQUENCE"/>
    <property type="match status" value="1"/>
</dbReference>
<protein>
    <recommendedName>
        <fullName evidence="2">Heparinase II/III-like C-terminal domain-containing protein</fullName>
    </recommendedName>
</protein>
<comment type="caution">
    <text evidence="3">The sequence shown here is derived from an EMBL/GenBank/DDBJ whole genome shotgun (WGS) entry which is preliminary data.</text>
</comment>
<sequence length="613" mass="68269">MRRGLLASRDELSGLRERIADRPFDAFYDRLHRRCSLILEAAPITENSWQSLSAQGHPGAAVNAARATQGRILDLLVAHHIEPDRAYHDRAIEELKNLISWSTWVDPSHGDLKADICTAEAAVAAVGGLDWLWEEFDSNQRDEAMGVLQKRVLEPYLQSIRDDVWWYTAVNHWNAVINSACGMVGLALSDEIDAAKKVYQLSRKGLQHFFDDLGREGGWDEGIGYWGYAISFVVLFGEACARLLDDQKLLHQRGMDETGLFPIYFSPNGRVASFGDSAKLPLHGALYLLDRYSGRKEITWWLDTYSFSHDVNTMDWSHAGLALLFRAEKDGVKTPPLKPVKVFKQIGWAAMADSWPHPSFYVAAKTGDLAISHAQKDMNSIQLQVDGEMLLTDPGHPPDEGSEYFSGARGQFYEVQAQAHNTITVAEEDHRPDAQGSIRNARSDGYFRWILCDAGAACGEGVRFFRHIVMLIDPADGHGRTLVVLDELDLPAPERVDLFWHTGGEIELDARKMTGQIVGHKTSLHFAVVSTAPAKAETAAHKLDYGRIDRYVRISAGGLGQCYFASVFSRDAIKTKVHLKPIEEGDVQLAFGGTTLRFKRSGKHLTLGQVTTK</sequence>